<dbReference type="SUPFAM" id="SSF161098">
    <property type="entry name" value="MetI-like"/>
    <property type="match status" value="1"/>
</dbReference>
<evidence type="ECO:0000256" key="2">
    <source>
        <dbReference type="ARBA" id="ARBA00011779"/>
    </source>
</evidence>
<sequence length="279" mass="30360">MKKQQSKRVIPGFGLTMGVTLAMLSIVVLIPLASLTVYSARLGFREFIEVITRPRVLSGFYVSFITAFAATVINAIMGLVLAWVLVRYDFPGKRIMDGMIELPFALPTAVAGISLTSLTSDKGLVGSFFANFGIKIAYTRIGITVALIFVGIPFVVRAIQPVLEKLDGSYEEAARVMGAKPFTVFRRVILPELLPAMLSGAGLAFGRCLGEYGSVVFIAGNKPYYTEITPLIIMSKLQEFDYESATAIALVTLAVSFLILFGVNLVQARNTKRIRGRDA</sequence>
<evidence type="ECO:0000256" key="8">
    <source>
        <dbReference type="ARBA" id="ARBA00025323"/>
    </source>
</evidence>
<evidence type="ECO:0000259" key="10">
    <source>
        <dbReference type="PROSITE" id="PS50928"/>
    </source>
</evidence>
<keyword evidence="3 9" id="KW-0813">Transport</keyword>
<dbReference type="GO" id="GO:0015419">
    <property type="term" value="F:ABC-type sulfate transporter activity"/>
    <property type="evidence" value="ECO:0007669"/>
    <property type="project" value="UniProtKB-UniRule"/>
</dbReference>
<dbReference type="NCBIfam" id="TIGR02139">
    <property type="entry name" value="permease_CysT"/>
    <property type="match status" value="1"/>
</dbReference>
<organism evidence="11 12">
    <name type="scientific">Blautia obeum</name>
    <dbReference type="NCBI Taxonomy" id="40520"/>
    <lineage>
        <taxon>Bacteria</taxon>
        <taxon>Bacillati</taxon>
        <taxon>Bacillota</taxon>
        <taxon>Clostridia</taxon>
        <taxon>Lachnospirales</taxon>
        <taxon>Lachnospiraceae</taxon>
        <taxon>Blautia</taxon>
    </lineage>
</organism>
<evidence type="ECO:0000256" key="7">
    <source>
        <dbReference type="ARBA" id="ARBA00023136"/>
    </source>
</evidence>
<dbReference type="EMBL" id="PSQG01000007">
    <property type="protein sequence ID" value="RCH44591.1"/>
    <property type="molecule type" value="Genomic_DNA"/>
</dbReference>
<accession>A0A367G3N9</accession>
<evidence type="ECO:0000256" key="5">
    <source>
        <dbReference type="ARBA" id="ARBA00022989"/>
    </source>
</evidence>
<evidence type="ECO:0000256" key="6">
    <source>
        <dbReference type="ARBA" id="ARBA00023032"/>
    </source>
</evidence>
<protein>
    <recommendedName>
        <fullName evidence="9">Sulfate transport system permease protein CysT</fullName>
    </recommendedName>
</protein>
<reference evidence="11 12" key="1">
    <citation type="submission" date="2018-02" db="EMBL/GenBank/DDBJ databases">
        <title>Complete genome sequencing of Faecalibacterium prausnitzii strains isolated from the human gut.</title>
        <authorList>
            <person name="Fitzgerald B.C."/>
            <person name="Shkoporov A.N."/>
            <person name="Ross P.R."/>
            <person name="Hill C."/>
        </authorList>
    </citation>
    <scope>NUCLEOTIDE SEQUENCE [LARGE SCALE GENOMIC DNA]</scope>
    <source>
        <strain evidence="11 12">APC942/31-1</strain>
    </source>
</reference>
<dbReference type="Pfam" id="PF00528">
    <property type="entry name" value="BPD_transp_1"/>
    <property type="match status" value="1"/>
</dbReference>
<dbReference type="GO" id="GO:0005886">
    <property type="term" value="C:plasma membrane"/>
    <property type="evidence" value="ECO:0007669"/>
    <property type="project" value="InterPro"/>
</dbReference>
<feature type="domain" description="ABC transmembrane type-1" evidence="10">
    <location>
        <begin position="60"/>
        <end position="263"/>
    </location>
</feature>
<keyword evidence="6 9" id="KW-0764">Sulfate transport</keyword>
<gene>
    <name evidence="11" type="primary">cysT</name>
    <name evidence="11" type="ORF">C4886_06135</name>
</gene>
<dbReference type="InterPro" id="IPR011865">
    <property type="entry name" value="CysT_permease"/>
</dbReference>
<dbReference type="PROSITE" id="PS50928">
    <property type="entry name" value="ABC_TM1"/>
    <property type="match status" value="1"/>
</dbReference>
<evidence type="ECO:0000313" key="11">
    <source>
        <dbReference type="EMBL" id="RCH44591.1"/>
    </source>
</evidence>
<comment type="similarity">
    <text evidence="9">Belongs to the binding-protein-dependent transport system permease family. CysTW subfamily.</text>
</comment>
<comment type="subunit">
    <text evidence="2">The complex is composed of two ATP-binding proteins (CysA), two transmembrane proteins (CysT and CysW) and a solute-binding protein (CysP).</text>
</comment>
<evidence type="ECO:0000256" key="3">
    <source>
        <dbReference type="ARBA" id="ARBA00022448"/>
    </source>
</evidence>
<dbReference type="Proteomes" id="UP000253208">
    <property type="component" value="Unassembled WGS sequence"/>
</dbReference>
<comment type="caution">
    <text evidence="9">Lacks conserved residue(s) required for the propagation of feature annotation.</text>
</comment>
<dbReference type="InterPro" id="IPR000515">
    <property type="entry name" value="MetI-like"/>
</dbReference>
<dbReference type="CDD" id="cd06261">
    <property type="entry name" value="TM_PBP2"/>
    <property type="match status" value="1"/>
</dbReference>
<keyword evidence="7 9" id="KW-0472">Membrane</keyword>
<comment type="subcellular location">
    <subcellularLocation>
        <location evidence="1">Membrane</location>
        <topology evidence="1">Multi-pass membrane protein</topology>
    </subcellularLocation>
</comment>
<comment type="caution">
    <text evidence="11">The sequence shown here is derived from an EMBL/GenBank/DDBJ whole genome shotgun (WGS) entry which is preliminary data.</text>
</comment>
<keyword evidence="5 9" id="KW-1133">Transmembrane helix</keyword>
<dbReference type="InterPro" id="IPR005667">
    <property type="entry name" value="Sulph_transpt2"/>
</dbReference>
<dbReference type="Gene3D" id="1.10.3720.10">
    <property type="entry name" value="MetI-like"/>
    <property type="match status" value="1"/>
</dbReference>
<feature type="transmembrane region" description="Helical" evidence="9">
    <location>
        <begin position="244"/>
        <end position="266"/>
    </location>
</feature>
<feature type="transmembrane region" description="Helical" evidence="9">
    <location>
        <begin position="12"/>
        <end position="40"/>
    </location>
</feature>
<evidence type="ECO:0000256" key="9">
    <source>
        <dbReference type="RuleBase" id="RU366001"/>
    </source>
</evidence>
<comment type="function">
    <text evidence="9">Part of the ABC transporter complex (TC 3.A.1.6.1) involved in sulfate/thiosulfate import.</text>
</comment>
<feature type="transmembrane region" description="Helical" evidence="9">
    <location>
        <begin position="60"/>
        <end position="86"/>
    </location>
</feature>
<name>A0A367G3N9_9FIRM</name>
<dbReference type="NCBIfam" id="TIGR00969">
    <property type="entry name" value="3a0106s02"/>
    <property type="match status" value="1"/>
</dbReference>
<dbReference type="RefSeq" id="WP_114001963.1">
    <property type="nucleotide sequence ID" value="NZ_PSQG01000007.1"/>
</dbReference>
<evidence type="ECO:0000256" key="1">
    <source>
        <dbReference type="ARBA" id="ARBA00004141"/>
    </source>
</evidence>
<dbReference type="PANTHER" id="PTHR30406">
    <property type="entry name" value="SULFATE TRANSPORT SYSTEM PERMEASE PROTEIN"/>
    <property type="match status" value="1"/>
</dbReference>
<keyword evidence="4 9" id="KW-0812">Transmembrane</keyword>
<dbReference type="AlphaFoldDB" id="A0A367G3N9"/>
<evidence type="ECO:0000313" key="12">
    <source>
        <dbReference type="Proteomes" id="UP000253208"/>
    </source>
</evidence>
<evidence type="ECO:0000256" key="4">
    <source>
        <dbReference type="ARBA" id="ARBA00022692"/>
    </source>
</evidence>
<dbReference type="InterPro" id="IPR035906">
    <property type="entry name" value="MetI-like_sf"/>
</dbReference>
<feature type="transmembrane region" description="Helical" evidence="9">
    <location>
        <begin position="137"/>
        <end position="156"/>
    </location>
</feature>
<dbReference type="PANTHER" id="PTHR30406:SF8">
    <property type="entry name" value="SULFATE TRANSPORT SYSTEM PERMEASE PROTEIN CYST"/>
    <property type="match status" value="1"/>
</dbReference>
<dbReference type="FunFam" id="1.10.3720.10:FF:000004">
    <property type="entry name" value="Sulfate transport system permease protein CysT"/>
    <property type="match status" value="1"/>
</dbReference>
<comment type="function">
    <text evidence="8">Part of the ABC transporter complex CysAWTP (TC 3.A.1.6.1) involved in sulfate/thiosulfate import. Probably responsible for the translocation of the substrate across the membrane.</text>
</comment>
<proteinExistence type="inferred from homology"/>